<dbReference type="EMBL" id="CP084930">
    <property type="protein sequence ID" value="USI72984.1"/>
    <property type="molecule type" value="Genomic_DNA"/>
</dbReference>
<evidence type="ECO:0000256" key="1">
    <source>
        <dbReference type="SAM" id="SignalP"/>
    </source>
</evidence>
<sequence length="170" mass="17742">MRRAWLLAGLLAAAGAQARAACLGPDEQRILFSLALPDAIEALAKRCGPVLGRDAFLPRQGAALAARYRREAPADPARARKAIEAATGQDFSFLADDDSVTALAAQFVEKAVERHVATKDCATVDGLIGLAAPLRADAMAEALLLGLQLSGSETIAGVPLCRPDQEGSRP</sequence>
<feature type="signal peptide" evidence="1">
    <location>
        <begin position="1"/>
        <end position="20"/>
    </location>
</feature>
<gene>
    <name evidence="2" type="ORF">LHA26_00445</name>
</gene>
<protein>
    <submittedName>
        <fullName evidence="2">Uncharacterized protein</fullName>
    </submittedName>
</protein>
<name>A0ABY4X7U8_9SPHN</name>
<evidence type="ECO:0000313" key="3">
    <source>
        <dbReference type="Proteomes" id="UP001056937"/>
    </source>
</evidence>
<keyword evidence="3" id="KW-1185">Reference proteome</keyword>
<keyword evidence="1" id="KW-0732">Signal</keyword>
<accession>A0ABY4X7U8</accession>
<reference evidence="2" key="1">
    <citation type="journal article" date="2022" name="Toxins">
        <title>Genomic Analysis of Sphingopyxis sp. USTB-05 for Biodegrading Cyanobacterial Hepatotoxins.</title>
        <authorList>
            <person name="Liu C."/>
            <person name="Xu Q."/>
            <person name="Zhao Z."/>
            <person name="Zhang H."/>
            <person name="Liu X."/>
            <person name="Yin C."/>
            <person name="Liu Y."/>
            <person name="Yan H."/>
        </authorList>
    </citation>
    <scope>NUCLEOTIDE SEQUENCE</scope>
    <source>
        <strain evidence="2">NBD5</strain>
    </source>
</reference>
<evidence type="ECO:0000313" key="2">
    <source>
        <dbReference type="EMBL" id="USI72984.1"/>
    </source>
</evidence>
<dbReference type="RefSeq" id="WP_252166795.1">
    <property type="nucleotide sequence ID" value="NZ_CP084930.1"/>
</dbReference>
<organism evidence="2 3">
    <name type="scientific">Sphingomonas morindae</name>
    <dbReference type="NCBI Taxonomy" id="1541170"/>
    <lineage>
        <taxon>Bacteria</taxon>
        <taxon>Pseudomonadati</taxon>
        <taxon>Pseudomonadota</taxon>
        <taxon>Alphaproteobacteria</taxon>
        <taxon>Sphingomonadales</taxon>
        <taxon>Sphingomonadaceae</taxon>
        <taxon>Sphingomonas</taxon>
    </lineage>
</organism>
<feature type="chain" id="PRO_5045228542" evidence="1">
    <location>
        <begin position="21"/>
        <end position="170"/>
    </location>
</feature>
<dbReference type="Proteomes" id="UP001056937">
    <property type="component" value="Chromosome 1"/>
</dbReference>
<proteinExistence type="predicted"/>